<evidence type="ECO:0000313" key="1">
    <source>
        <dbReference type="EMBL" id="JAP96316.1"/>
    </source>
</evidence>
<proteinExistence type="predicted"/>
<sequence>MDIAQTIDGKNVFNRASGIRPRVKIGNWWEEQQLYDDLKSRNMENDKETSKNTIFDPKLDNKKLYVTTQSQYGSYKPEEKAVTQRVPKVSVIKEAKVNPYKTKKEFELHLQAMPSGHDLLNRVPQAKGEFITTNKISFPKAEVQEVPYEQKFDEIVTKYNPTGSKRSFARSTKFTMPLPLE</sequence>
<organism evidence="1">
    <name type="scientific">Trepomonas sp. PC1</name>
    <dbReference type="NCBI Taxonomy" id="1076344"/>
    <lineage>
        <taxon>Eukaryota</taxon>
        <taxon>Metamonada</taxon>
        <taxon>Diplomonadida</taxon>
        <taxon>Hexamitidae</taxon>
        <taxon>Hexamitinae</taxon>
        <taxon>Trepomonas</taxon>
    </lineage>
</organism>
<gene>
    <name evidence="1" type="ORF">TPC1_10387</name>
</gene>
<name>A0A146KLT1_9EUKA</name>
<dbReference type="AlphaFoldDB" id="A0A146KLT1"/>
<dbReference type="EMBL" id="GDID01000290">
    <property type="protein sequence ID" value="JAP96316.1"/>
    <property type="molecule type" value="Transcribed_RNA"/>
</dbReference>
<reference evidence="1" key="1">
    <citation type="submission" date="2015-07" db="EMBL/GenBank/DDBJ databases">
        <title>Adaptation to a free-living lifestyle via gene acquisitions in the diplomonad Trepomonas sp. PC1.</title>
        <authorList>
            <person name="Xu F."/>
            <person name="Jerlstrom-Hultqvist J."/>
            <person name="Kolisko M."/>
            <person name="Simpson A.G.B."/>
            <person name="Roger A.J."/>
            <person name="Svard S.G."/>
            <person name="Andersson J.O."/>
        </authorList>
    </citation>
    <scope>NUCLEOTIDE SEQUENCE</scope>
    <source>
        <strain evidence="1">PC1</strain>
    </source>
</reference>
<protein>
    <submittedName>
        <fullName evidence="1">Uncharacterized protein</fullName>
    </submittedName>
</protein>
<accession>A0A146KLT1</accession>